<dbReference type="OrthoDB" id="9801785at2"/>
<evidence type="ECO:0000256" key="9">
    <source>
        <dbReference type="ARBA" id="ARBA00023235"/>
    </source>
</evidence>
<keyword evidence="10 11" id="KW-0119">Carbohydrate metabolism</keyword>
<dbReference type="Pfam" id="PF01370">
    <property type="entry name" value="Epimerase"/>
    <property type="match status" value="1"/>
</dbReference>
<protein>
    <recommendedName>
        <fullName evidence="6 11">UDP-glucose 4-epimerase</fullName>
        <ecNumber evidence="5 11">5.1.3.2</ecNumber>
    </recommendedName>
</protein>
<organism evidence="13 14">
    <name type="scientific">Oceanobacillus halophilus</name>
    <dbReference type="NCBI Taxonomy" id="930130"/>
    <lineage>
        <taxon>Bacteria</taxon>
        <taxon>Bacillati</taxon>
        <taxon>Bacillota</taxon>
        <taxon>Bacilli</taxon>
        <taxon>Bacillales</taxon>
        <taxon>Bacillaceae</taxon>
        <taxon>Oceanobacillus</taxon>
    </lineage>
</organism>
<evidence type="ECO:0000256" key="11">
    <source>
        <dbReference type="RuleBase" id="RU366046"/>
    </source>
</evidence>
<dbReference type="EMBL" id="RBZP01000019">
    <property type="protein sequence ID" value="RKQ30223.1"/>
    <property type="molecule type" value="Genomic_DNA"/>
</dbReference>
<name>A0A494ZVI3_9BACI</name>
<dbReference type="RefSeq" id="WP_121205623.1">
    <property type="nucleotide sequence ID" value="NZ_RBZP01000019.1"/>
</dbReference>
<evidence type="ECO:0000256" key="5">
    <source>
        <dbReference type="ARBA" id="ARBA00013189"/>
    </source>
</evidence>
<keyword evidence="7 11" id="KW-0520">NAD</keyword>
<evidence type="ECO:0000313" key="14">
    <source>
        <dbReference type="Proteomes" id="UP000269301"/>
    </source>
</evidence>
<dbReference type="PANTHER" id="PTHR43725">
    <property type="entry name" value="UDP-GLUCOSE 4-EPIMERASE"/>
    <property type="match status" value="1"/>
</dbReference>
<evidence type="ECO:0000256" key="6">
    <source>
        <dbReference type="ARBA" id="ARBA00018569"/>
    </source>
</evidence>
<reference evidence="13 14" key="1">
    <citation type="journal article" date="2016" name="Int. J. Syst. Evol. Microbiol.">
        <title>Oceanobacillus halophilus sp. nov., a novel moderately halophilic bacterium from a hypersaline lake.</title>
        <authorList>
            <person name="Amoozegar M.A."/>
            <person name="Bagheri M."/>
            <person name="Makhdoumi A."/>
            <person name="Nikou M.M."/>
            <person name="Fazeli S.A.S."/>
            <person name="Schumann P."/>
            <person name="Sproer C."/>
            <person name="Sanchez-Porro C."/>
            <person name="Ventosa A."/>
        </authorList>
    </citation>
    <scope>NUCLEOTIDE SEQUENCE [LARGE SCALE GENOMIC DNA]</scope>
    <source>
        <strain evidence="13 14">DSM 23996</strain>
    </source>
</reference>
<evidence type="ECO:0000256" key="7">
    <source>
        <dbReference type="ARBA" id="ARBA00023027"/>
    </source>
</evidence>
<dbReference type="Gene3D" id="3.90.25.10">
    <property type="entry name" value="UDP-galactose 4-epimerase, domain 1"/>
    <property type="match status" value="1"/>
</dbReference>
<dbReference type="GO" id="GO:0033499">
    <property type="term" value="P:galactose catabolic process via UDP-galactose, Leloir pathway"/>
    <property type="evidence" value="ECO:0007669"/>
    <property type="project" value="TreeGrafter"/>
</dbReference>
<dbReference type="InterPro" id="IPR036291">
    <property type="entry name" value="NAD(P)-bd_dom_sf"/>
</dbReference>
<feature type="domain" description="NAD-dependent epimerase/dehydratase" evidence="12">
    <location>
        <begin position="3"/>
        <end position="252"/>
    </location>
</feature>
<dbReference type="UniPathway" id="UPA00214"/>
<dbReference type="GO" id="GO:0003978">
    <property type="term" value="F:UDP-glucose 4-epimerase activity"/>
    <property type="evidence" value="ECO:0007669"/>
    <property type="project" value="UniProtKB-UniRule"/>
</dbReference>
<comment type="cofactor">
    <cofactor evidence="2 11">
        <name>NAD(+)</name>
        <dbReference type="ChEBI" id="CHEBI:57540"/>
    </cofactor>
</comment>
<keyword evidence="8" id="KW-0299">Galactose metabolism</keyword>
<comment type="pathway">
    <text evidence="3 11">Carbohydrate metabolism; galactose metabolism.</text>
</comment>
<sequence length="333" mass="36904">MSILVLGGAGYIGSHAVYQLIDQGEHVFVIDNLETGHKEALHPDASFYEGDIRDIDFVRSVFAKESIDAVIHFAANSLVGESMQKPLQYFDNNVYGTQVLLQAMVEAGVKHIVFSSTAATYGEPESVPIMESLPTKPTSTYGETKLTMEKMMKWTEQAHGIKYVSLRYFNVAGARGTAEIGEDHRPESHLVPIILQTALQQRKEMTIFGEDYDTPDGTCIRDYVHVEDLIDAHLLALTYLRNGGTSNIFNLGSNQGFSVKEMIQTAEKVTGKEIPVQIGKRRPGDPSTLIASSEKAKQILGWNPTRTSITKIIEDAWNWHSSHPTGYGRNDLS</sequence>
<dbReference type="CDD" id="cd05247">
    <property type="entry name" value="UDP_G4E_1_SDR_e"/>
    <property type="match status" value="1"/>
</dbReference>
<evidence type="ECO:0000256" key="4">
    <source>
        <dbReference type="ARBA" id="ARBA00007637"/>
    </source>
</evidence>
<dbReference type="InterPro" id="IPR001509">
    <property type="entry name" value="Epimerase_deHydtase"/>
</dbReference>
<accession>A0A494ZVI3</accession>
<evidence type="ECO:0000256" key="3">
    <source>
        <dbReference type="ARBA" id="ARBA00004947"/>
    </source>
</evidence>
<dbReference type="Proteomes" id="UP000269301">
    <property type="component" value="Unassembled WGS sequence"/>
</dbReference>
<dbReference type="EC" id="5.1.3.2" evidence="5 11"/>
<keyword evidence="9 11" id="KW-0413">Isomerase</keyword>
<evidence type="ECO:0000256" key="10">
    <source>
        <dbReference type="ARBA" id="ARBA00023277"/>
    </source>
</evidence>
<comment type="caution">
    <text evidence="13">The sequence shown here is derived from an EMBL/GenBank/DDBJ whole genome shotgun (WGS) entry which is preliminary data.</text>
</comment>
<dbReference type="InterPro" id="IPR005886">
    <property type="entry name" value="UDP_G4E"/>
</dbReference>
<comment type="similarity">
    <text evidence="4 11">Belongs to the NAD(P)-dependent epimerase/dehydratase family.</text>
</comment>
<dbReference type="PANTHER" id="PTHR43725:SF53">
    <property type="entry name" value="UDP-ARABINOSE 4-EPIMERASE 1"/>
    <property type="match status" value="1"/>
</dbReference>
<proteinExistence type="inferred from homology"/>
<evidence type="ECO:0000256" key="1">
    <source>
        <dbReference type="ARBA" id="ARBA00000083"/>
    </source>
</evidence>
<dbReference type="NCBIfam" id="TIGR01179">
    <property type="entry name" value="galE"/>
    <property type="match status" value="1"/>
</dbReference>
<comment type="catalytic activity">
    <reaction evidence="1 11">
        <text>UDP-alpha-D-glucose = UDP-alpha-D-galactose</text>
        <dbReference type="Rhea" id="RHEA:22168"/>
        <dbReference type="ChEBI" id="CHEBI:58885"/>
        <dbReference type="ChEBI" id="CHEBI:66914"/>
        <dbReference type="EC" id="5.1.3.2"/>
    </reaction>
</comment>
<dbReference type="SUPFAM" id="SSF51735">
    <property type="entry name" value="NAD(P)-binding Rossmann-fold domains"/>
    <property type="match status" value="1"/>
</dbReference>
<comment type="subunit">
    <text evidence="11">Homodimer.</text>
</comment>
<dbReference type="AlphaFoldDB" id="A0A494ZVI3"/>
<evidence type="ECO:0000256" key="8">
    <source>
        <dbReference type="ARBA" id="ARBA00023144"/>
    </source>
</evidence>
<gene>
    <name evidence="13" type="primary">galE</name>
    <name evidence="13" type="ORF">D8M06_16160</name>
</gene>
<keyword evidence="14" id="KW-1185">Reference proteome</keyword>
<evidence type="ECO:0000259" key="12">
    <source>
        <dbReference type="Pfam" id="PF01370"/>
    </source>
</evidence>
<evidence type="ECO:0000313" key="13">
    <source>
        <dbReference type="EMBL" id="RKQ30223.1"/>
    </source>
</evidence>
<evidence type="ECO:0000256" key="2">
    <source>
        <dbReference type="ARBA" id="ARBA00001911"/>
    </source>
</evidence>
<dbReference type="Gene3D" id="3.40.50.720">
    <property type="entry name" value="NAD(P)-binding Rossmann-like Domain"/>
    <property type="match status" value="1"/>
</dbReference>